<proteinExistence type="predicted"/>
<dbReference type="OrthoDB" id="6638312at2"/>
<reference evidence="1 2" key="1">
    <citation type="submission" date="2018-06" db="EMBL/GenBank/DDBJ databases">
        <authorList>
            <consortium name="Pathogen Informatics"/>
            <person name="Doyle S."/>
        </authorList>
    </citation>
    <scope>NUCLEOTIDE SEQUENCE [LARGE SCALE GENOMIC DNA]</scope>
    <source>
        <strain evidence="1 2">NCTC11470</strain>
    </source>
</reference>
<gene>
    <name evidence="1" type="ORF">NCTC11470_00062</name>
</gene>
<sequence length="152" mass="17138">MDKQSSAIFQLRYSYYLETMTAVFHNRADKLMTAIQLISGTAVFASTGIEWLFALPVVIIATVQLVWQPSIIAERASVQRRQYADLLFSSDEMTDDVIRTHLKTLHHSDSTPFGALLNPAYKRAAIASGLPDDHKLTFFEKVMAWFAGDLPR</sequence>
<accession>A0A380PND2</accession>
<evidence type="ECO:0000313" key="2">
    <source>
        <dbReference type="Proteomes" id="UP000254835"/>
    </source>
</evidence>
<organism evidence="1 2">
    <name type="scientific">Yersinia frederiksenii</name>
    <dbReference type="NCBI Taxonomy" id="29484"/>
    <lineage>
        <taxon>Bacteria</taxon>
        <taxon>Pseudomonadati</taxon>
        <taxon>Pseudomonadota</taxon>
        <taxon>Gammaproteobacteria</taxon>
        <taxon>Enterobacterales</taxon>
        <taxon>Yersiniaceae</taxon>
        <taxon>Yersinia</taxon>
    </lineage>
</organism>
<dbReference type="AlphaFoldDB" id="A0A380PND2"/>
<name>A0A380PND2_YERFR</name>
<evidence type="ECO:0000313" key="1">
    <source>
        <dbReference type="EMBL" id="SUP75060.1"/>
    </source>
</evidence>
<dbReference type="Proteomes" id="UP000254835">
    <property type="component" value="Unassembled WGS sequence"/>
</dbReference>
<protein>
    <submittedName>
        <fullName evidence="1">Uncharacterized protein</fullName>
    </submittedName>
</protein>
<dbReference type="GeneID" id="57903369"/>
<dbReference type="RefSeq" id="WP_004708301.1">
    <property type="nucleotide sequence ID" value="NZ_CP023964.1"/>
</dbReference>
<dbReference type="EMBL" id="UHJA01000001">
    <property type="protein sequence ID" value="SUP75060.1"/>
    <property type="molecule type" value="Genomic_DNA"/>
</dbReference>